<dbReference type="InParanoid" id="A0A3N4LUI1"/>
<feature type="compositionally biased region" description="Low complexity" evidence="1">
    <location>
        <begin position="13"/>
        <end position="38"/>
    </location>
</feature>
<feature type="compositionally biased region" description="Basic and acidic residues" evidence="1">
    <location>
        <begin position="252"/>
        <end position="263"/>
    </location>
</feature>
<dbReference type="Proteomes" id="UP000267821">
    <property type="component" value="Unassembled WGS sequence"/>
</dbReference>
<evidence type="ECO:0000313" key="3">
    <source>
        <dbReference type="Proteomes" id="UP000267821"/>
    </source>
</evidence>
<feature type="compositionally biased region" description="Low complexity" evidence="1">
    <location>
        <begin position="342"/>
        <end position="370"/>
    </location>
</feature>
<reference evidence="2 3" key="1">
    <citation type="journal article" date="2018" name="Nat. Ecol. Evol.">
        <title>Pezizomycetes genomes reveal the molecular basis of ectomycorrhizal truffle lifestyle.</title>
        <authorList>
            <person name="Murat C."/>
            <person name="Payen T."/>
            <person name="Noel B."/>
            <person name="Kuo A."/>
            <person name="Morin E."/>
            <person name="Chen J."/>
            <person name="Kohler A."/>
            <person name="Krizsan K."/>
            <person name="Balestrini R."/>
            <person name="Da Silva C."/>
            <person name="Montanini B."/>
            <person name="Hainaut M."/>
            <person name="Levati E."/>
            <person name="Barry K.W."/>
            <person name="Belfiori B."/>
            <person name="Cichocki N."/>
            <person name="Clum A."/>
            <person name="Dockter R.B."/>
            <person name="Fauchery L."/>
            <person name="Guy J."/>
            <person name="Iotti M."/>
            <person name="Le Tacon F."/>
            <person name="Lindquist E.A."/>
            <person name="Lipzen A."/>
            <person name="Malagnac F."/>
            <person name="Mello A."/>
            <person name="Molinier V."/>
            <person name="Miyauchi S."/>
            <person name="Poulain J."/>
            <person name="Riccioni C."/>
            <person name="Rubini A."/>
            <person name="Sitrit Y."/>
            <person name="Splivallo R."/>
            <person name="Traeger S."/>
            <person name="Wang M."/>
            <person name="Zifcakova L."/>
            <person name="Wipf D."/>
            <person name="Zambonelli A."/>
            <person name="Paolocci F."/>
            <person name="Nowrousian M."/>
            <person name="Ottonello S."/>
            <person name="Baldrian P."/>
            <person name="Spatafora J.W."/>
            <person name="Henrissat B."/>
            <person name="Nagy L.G."/>
            <person name="Aury J.M."/>
            <person name="Wincker P."/>
            <person name="Grigoriev I.V."/>
            <person name="Bonfante P."/>
            <person name="Martin F.M."/>
        </authorList>
    </citation>
    <scope>NUCLEOTIDE SEQUENCE [LARGE SCALE GENOMIC DNA]</scope>
    <source>
        <strain evidence="2 3">ATCC MYA-4762</strain>
    </source>
</reference>
<protein>
    <submittedName>
        <fullName evidence="2">Uncharacterized protein</fullName>
    </submittedName>
</protein>
<feature type="compositionally biased region" description="Basic and acidic residues" evidence="1">
    <location>
        <begin position="278"/>
        <end position="287"/>
    </location>
</feature>
<accession>A0A3N4LUI1</accession>
<organism evidence="2 3">
    <name type="scientific">Terfezia boudieri ATCC MYA-4762</name>
    <dbReference type="NCBI Taxonomy" id="1051890"/>
    <lineage>
        <taxon>Eukaryota</taxon>
        <taxon>Fungi</taxon>
        <taxon>Dikarya</taxon>
        <taxon>Ascomycota</taxon>
        <taxon>Pezizomycotina</taxon>
        <taxon>Pezizomycetes</taxon>
        <taxon>Pezizales</taxon>
        <taxon>Pezizaceae</taxon>
        <taxon>Terfezia</taxon>
    </lineage>
</organism>
<feature type="compositionally biased region" description="Pro residues" evidence="1">
    <location>
        <begin position="60"/>
        <end position="85"/>
    </location>
</feature>
<sequence>MGNMVVTQGKPGQQHLQQRAVPQQQQGQFIPPQQQVGGSQIYPGQGSPPKLQSALDPPHMGVPPPISGSPMGGPPPSNEPRPPPHQQSQQQPEVRIPKIYNSQTGEYETYEEVQARLARLAPPPGGILRVNQVAPEEQQHEVAPTLMYRAAQGEYIVPPGQRRIPQQIQPQQRPMSEYQQQPQGPQDRQSPAPSVGSGKHGPSVPPPGQPGPVGQQQSQFNPYDGPYGSVSASGGRGPQQGPVKYAVASRQPENDTRPQRDPSQRAPGDPVLPASVRMRADSIKREGSPAQSLHVQQMQQGRGSPGVDPSSTGGFSTSSASSPQMVTPSQVSQQPPKPPQQQTPSSVTASSSSASPPLAAAPAAVPEASSFTEVRITPPSSPSMATAKKYPSNEPSGPPPGVSLPIVHMDYADEKIPVMDEPEKEERIVMSATSWPGMGWEPECFWMGDAE</sequence>
<dbReference type="OrthoDB" id="5430485at2759"/>
<dbReference type="AlphaFoldDB" id="A0A3N4LUI1"/>
<evidence type="ECO:0000313" key="2">
    <source>
        <dbReference type="EMBL" id="RPB26574.1"/>
    </source>
</evidence>
<evidence type="ECO:0000256" key="1">
    <source>
        <dbReference type="SAM" id="MobiDB-lite"/>
    </source>
</evidence>
<proteinExistence type="predicted"/>
<feature type="compositionally biased region" description="Low complexity" evidence="1">
    <location>
        <begin position="310"/>
        <end position="334"/>
    </location>
</feature>
<feature type="region of interest" description="Disordered" evidence="1">
    <location>
        <begin position="1"/>
        <end position="107"/>
    </location>
</feature>
<feature type="compositionally biased region" description="Low complexity" evidence="1">
    <location>
        <begin position="158"/>
        <end position="191"/>
    </location>
</feature>
<feature type="compositionally biased region" description="Polar residues" evidence="1">
    <location>
        <begin position="289"/>
        <end position="302"/>
    </location>
</feature>
<gene>
    <name evidence="2" type="ORF">L211DRAFT_684091</name>
</gene>
<name>A0A3N4LUI1_9PEZI</name>
<feature type="region of interest" description="Disordered" evidence="1">
    <location>
        <begin position="153"/>
        <end position="405"/>
    </location>
</feature>
<keyword evidence="3" id="KW-1185">Reference proteome</keyword>
<dbReference type="EMBL" id="ML121534">
    <property type="protein sequence ID" value="RPB26574.1"/>
    <property type="molecule type" value="Genomic_DNA"/>
</dbReference>